<accession>A0A839K3C5</accession>
<dbReference type="Proteomes" id="UP000574276">
    <property type="component" value="Unassembled WGS sequence"/>
</dbReference>
<dbReference type="EMBL" id="JACEGA010000001">
    <property type="protein sequence ID" value="MBB2183509.1"/>
    <property type="molecule type" value="Genomic_DNA"/>
</dbReference>
<evidence type="ECO:0000313" key="2">
    <source>
        <dbReference type="Proteomes" id="UP000574276"/>
    </source>
</evidence>
<evidence type="ECO:0000313" key="1">
    <source>
        <dbReference type="EMBL" id="MBB2183509.1"/>
    </source>
</evidence>
<name>A0A839K3C5_9FIRM</name>
<dbReference type="AlphaFoldDB" id="A0A839K3C5"/>
<organism evidence="1 2">
    <name type="scientific">Variimorphobacter saccharofermentans</name>
    <dbReference type="NCBI Taxonomy" id="2755051"/>
    <lineage>
        <taxon>Bacteria</taxon>
        <taxon>Bacillati</taxon>
        <taxon>Bacillota</taxon>
        <taxon>Clostridia</taxon>
        <taxon>Lachnospirales</taxon>
        <taxon>Lachnospiraceae</taxon>
        <taxon>Variimorphobacter</taxon>
    </lineage>
</organism>
<gene>
    <name evidence="1" type="ORF">H0486_11530</name>
</gene>
<reference evidence="1 2" key="1">
    <citation type="submission" date="2020-07" db="EMBL/GenBank/DDBJ databases">
        <title>Characterization and genome sequencing of isolate MD1, a novel member within the family Lachnospiraceae.</title>
        <authorList>
            <person name="Rettenmaier R."/>
            <person name="Di Bello L."/>
            <person name="Zinser C."/>
            <person name="Scheitz K."/>
            <person name="Liebl W."/>
            <person name="Zverlov V."/>
        </authorList>
    </citation>
    <scope>NUCLEOTIDE SEQUENCE [LARGE SCALE GENOMIC DNA]</scope>
    <source>
        <strain evidence="1 2">MD1</strain>
    </source>
</reference>
<proteinExistence type="predicted"/>
<comment type="caution">
    <text evidence="1">The sequence shown here is derived from an EMBL/GenBank/DDBJ whole genome shotgun (WGS) entry which is preliminary data.</text>
</comment>
<keyword evidence="2" id="KW-1185">Reference proteome</keyword>
<protein>
    <submittedName>
        <fullName evidence="1">Uncharacterized protein</fullName>
    </submittedName>
</protein>
<dbReference type="RefSeq" id="WP_228353158.1">
    <property type="nucleotide sequence ID" value="NZ_JACEGA010000001.1"/>
</dbReference>
<sequence length="138" mass="16223">MFFSKPVWLRNELSKSAEKKLRYMLSEGQLQQDEKFHILDVTPCQYTKHIIMKYMQAETLLQYLLIGNITENDLWLLADAKKVFMMCGIPYRDLLPTKAVSQTVRDYFSPQLPAASDDDSADVDMKQIWHDYDMKQGY</sequence>